<evidence type="ECO:0000259" key="9">
    <source>
        <dbReference type="Pfam" id="PF01094"/>
    </source>
</evidence>
<dbReference type="CDD" id="cd06352">
    <property type="entry name" value="PBP1_NPR_GC-like"/>
    <property type="match status" value="1"/>
</dbReference>
<dbReference type="PANTHER" id="PTHR44755">
    <property type="entry name" value="NATRIURETIC PEPTIDE RECEPTOR 3-RELATED"/>
    <property type="match status" value="1"/>
</dbReference>
<dbReference type="OrthoDB" id="302535at2759"/>
<protein>
    <recommendedName>
        <fullName evidence="9">Receptor ligand binding region domain-containing protein</fullName>
    </recommendedName>
</protein>
<dbReference type="Pfam" id="PF01094">
    <property type="entry name" value="ANF_receptor"/>
    <property type="match status" value="1"/>
</dbReference>
<dbReference type="AlphaFoldDB" id="A0A1D1V0B6"/>
<accession>A0A1D1V0B6</accession>
<reference evidence="10 11" key="1">
    <citation type="journal article" date="2016" name="Nat. Commun.">
        <title>Extremotolerant tardigrade genome and improved radiotolerance of human cultured cells by tardigrade-unique protein.</title>
        <authorList>
            <person name="Hashimoto T."/>
            <person name="Horikawa D.D."/>
            <person name="Saito Y."/>
            <person name="Kuwahara H."/>
            <person name="Kozuka-Hata H."/>
            <person name="Shin-I T."/>
            <person name="Minakuchi Y."/>
            <person name="Ohishi K."/>
            <person name="Motoyama A."/>
            <person name="Aizu T."/>
            <person name="Enomoto A."/>
            <person name="Kondo K."/>
            <person name="Tanaka S."/>
            <person name="Hara Y."/>
            <person name="Koshikawa S."/>
            <person name="Sagara H."/>
            <person name="Miura T."/>
            <person name="Yokobori S."/>
            <person name="Miyagawa K."/>
            <person name="Suzuki Y."/>
            <person name="Kubo T."/>
            <person name="Oyama M."/>
            <person name="Kohara Y."/>
            <person name="Fujiyama A."/>
            <person name="Arakawa K."/>
            <person name="Katayama T."/>
            <person name="Toyoda A."/>
            <person name="Kunieda T."/>
        </authorList>
    </citation>
    <scope>NUCLEOTIDE SEQUENCE [LARGE SCALE GENOMIC DNA]</scope>
    <source>
        <strain evidence="10 11">YOKOZUNA-1</strain>
    </source>
</reference>
<evidence type="ECO:0000256" key="4">
    <source>
        <dbReference type="ARBA" id="ARBA00022989"/>
    </source>
</evidence>
<evidence type="ECO:0000256" key="3">
    <source>
        <dbReference type="ARBA" id="ARBA00022729"/>
    </source>
</evidence>
<keyword evidence="11" id="KW-1185">Reference proteome</keyword>
<keyword evidence="6" id="KW-0675">Receptor</keyword>
<dbReference type="Proteomes" id="UP000186922">
    <property type="component" value="Unassembled WGS sequence"/>
</dbReference>
<comment type="subcellular location">
    <subcellularLocation>
        <location evidence="1">Membrane</location>
        <topology evidence="1">Single-pass type I membrane protein</topology>
    </subcellularLocation>
</comment>
<evidence type="ECO:0000256" key="6">
    <source>
        <dbReference type="ARBA" id="ARBA00023170"/>
    </source>
</evidence>
<keyword evidence="7" id="KW-0325">Glycoprotein</keyword>
<feature type="domain" description="Receptor ligand binding region" evidence="9">
    <location>
        <begin position="60"/>
        <end position="417"/>
    </location>
</feature>
<comment type="caution">
    <text evidence="10">The sequence shown here is derived from an EMBL/GenBank/DDBJ whole genome shotgun (WGS) entry which is preliminary data.</text>
</comment>
<evidence type="ECO:0000256" key="5">
    <source>
        <dbReference type="ARBA" id="ARBA00023136"/>
    </source>
</evidence>
<evidence type="ECO:0000313" key="10">
    <source>
        <dbReference type="EMBL" id="GAU91888.1"/>
    </source>
</evidence>
<keyword evidence="4 8" id="KW-1133">Transmembrane helix</keyword>
<dbReference type="SUPFAM" id="SSF53822">
    <property type="entry name" value="Periplasmic binding protein-like I"/>
    <property type="match status" value="1"/>
</dbReference>
<keyword evidence="2 8" id="KW-0812">Transmembrane</keyword>
<evidence type="ECO:0000256" key="8">
    <source>
        <dbReference type="SAM" id="Phobius"/>
    </source>
</evidence>
<keyword evidence="5 8" id="KW-0472">Membrane</keyword>
<keyword evidence="3" id="KW-0732">Signal</keyword>
<dbReference type="STRING" id="947166.A0A1D1V0B6"/>
<dbReference type="GO" id="GO:0007165">
    <property type="term" value="P:signal transduction"/>
    <property type="evidence" value="ECO:0007669"/>
    <property type="project" value="TreeGrafter"/>
</dbReference>
<gene>
    <name evidence="10" type="primary">RvY_04062</name>
    <name evidence="10" type="synonym">RvY_04062.1</name>
    <name evidence="10" type="ORF">RvY_04062-1</name>
</gene>
<organism evidence="10 11">
    <name type="scientific">Ramazzottius varieornatus</name>
    <name type="common">Water bear</name>
    <name type="synonym">Tardigrade</name>
    <dbReference type="NCBI Taxonomy" id="947166"/>
    <lineage>
        <taxon>Eukaryota</taxon>
        <taxon>Metazoa</taxon>
        <taxon>Ecdysozoa</taxon>
        <taxon>Tardigrada</taxon>
        <taxon>Eutardigrada</taxon>
        <taxon>Parachela</taxon>
        <taxon>Hypsibioidea</taxon>
        <taxon>Ramazzottiidae</taxon>
        <taxon>Ramazzottius</taxon>
    </lineage>
</organism>
<proteinExistence type="predicted"/>
<dbReference type="GO" id="GO:0038023">
    <property type="term" value="F:signaling receptor activity"/>
    <property type="evidence" value="ECO:0007669"/>
    <property type="project" value="TreeGrafter"/>
</dbReference>
<dbReference type="InterPro" id="IPR028082">
    <property type="entry name" value="Peripla_BP_I"/>
</dbReference>
<evidence type="ECO:0000256" key="7">
    <source>
        <dbReference type="ARBA" id="ARBA00023180"/>
    </source>
</evidence>
<dbReference type="InterPro" id="IPR052612">
    <property type="entry name" value="ANP_Clearance_Receptor"/>
</dbReference>
<dbReference type="PRINTS" id="PR00255">
    <property type="entry name" value="NATPEPTIDER"/>
</dbReference>
<dbReference type="EMBL" id="BDGG01000002">
    <property type="protein sequence ID" value="GAU91888.1"/>
    <property type="molecule type" value="Genomic_DNA"/>
</dbReference>
<feature type="transmembrane region" description="Helical" evidence="8">
    <location>
        <begin position="476"/>
        <end position="496"/>
    </location>
</feature>
<sequence>MKLSTVDCLFAHSLLMIYQFRSIWTQTNTPVSTRPSRELTMCYMLERNGVGTIYDYNKAAAAMDMALDYATNNILPSHVRLAGRYRDIGNVCSARTHIVGHALDLKDEGVSCAVYIGPGCGLVAEVLNNIAEVWDIPIIGCPAAGVGLSASMQDYYGISRTSFAYTTIADVMLRYFVTFNYTTPVFLLDQSADFFQQMGILIETTLKDNDDEVPYRPSNYYQFSSSTIDRQAMAKMLRSTTEFSRVVVICSTSDTVRKVMIVAGQLGMAAGDYVFLAVDLYQSNVWGEFTWRRGTKDDEAAKAAFPALLLLSLQVSVVDQSEAFWREVIKLSRNRYNYTFSAVEQNIVDPIVVHFYETILLYAQVITAMDAAEKNYLSGRKFTDTVANFSFVSPITGIVAFNKNSDRLLDYTIRQYNAESQAHEVIMAVPATSKGVTLLGNIRWFGAKAFPANAPFCGFKNENPACRPQPLRLTSWQMAAAVIIPIVVAITLAVFLRPRLKRLLYGDLHNFWWRIYENDVTVILGGLRAATSKSLKSTLNGSIHTRKDDPVEDEKGEAVTGLGSLVLQSQPESKEALWGQYAGSLVSLFVYPEPRHRASPAVTREANLVRGFLRATVE</sequence>
<name>A0A1D1V0B6_RAMVA</name>
<dbReference type="PANTHER" id="PTHR44755:SF8">
    <property type="entry name" value="RECEPTOR LIGAND BINDING REGION DOMAIN-CONTAINING PROTEIN"/>
    <property type="match status" value="1"/>
</dbReference>
<evidence type="ECO:0000313" key="11">
    <source>
        <dbReference type="Proteomes" id="UP000186922"/>
    </source>
</evidence>
<dbReference type="InterPro" id="IPR001170">
    <property type="entry name" value="ANPR/GUC"/>
</dbReference>
<evidence type="ECO:0000256" key="1">
    <source>
        <dbReference type="ARBA" id="ARBA00004479"/>
    </source>
</evidence>
<dbReference type="Gene3D" id="3.40.50.2300">
    <property type="match status" value="2"/>
</dbReference>
<evidence type="ECO:0000256" key="2">
    <source>
        <dbReference type="ARBA" id="ARBA00022692"/>
    </source>
</evidence>
<dbReference type="InterPro" id="IPR001828">
    <property type="entry name" value="ANF_lig-bd_rcpt"/>
</dbReference>
<dbReference type="GO" id="GO:0017046">
    <property type="term" value="F:peptide hormone binding"/>
    <property type="evidence" value="ECO:0007669"/>
    <property type="project" value="TreeGrafter"/>
</dbReference>
<dbReference type="GO" id="GO:0016020">
    <property type="term" value="C:membrane"/>
    <property type="evidence" value="ECO:0007669"/>
    <property type="project" value="UniProtKB-SubCell"/>
</dbReference>